<organism evidence="2 3">
    <name type="scientific">Flavivirga aquimarina</name>
    <dbReference type="NCBI Taxonomy" id="2027862"/>
    <lineage>
        <taxon>Bacteria</taxon>
        <taxon>Pseudomonadati</taxon>
        <taxon>Bacteroidota</taxon>
        <taxon>Flavobacteriia</taxon>
        <taxon>Flavobacteriales</taxon>
        <taxon>Flavobacteriaceae</taxon>
        <taxon>Flavivirga</taxon>
    </lineage>
</organism>
<accession>A0ABT8WB45</accession>
<evidence type="ECO:0000313" key="2">
    <source>
        <dbReference type="EMBL" id="MDO5970297.1"/>
    </source>
</evidence>
<keyword evidence="1" id="KW-0812">Transmembrane</keyword>
<sequence>MYNFSLNVIVLTITLTVGIVSIVFLLKDNIKRKFTIGVFLIVCIMMALALKNKTVEPPIPEPVPVFSPEDIIEVKGIYKGHVINSMGEKEFMSLLIQKHRHEDSIKMIFVRKKRMSSYNAKYYFQDRLIVTENSDSAYVTKNKTFINIRSKNKINNSWEFERVL</sequence>
<gene>
    <name evidence="2" type="ORF">Q4Q35_10815</name>
</gene>
<feature type="transmembrane region" description="Helical" evidence="1">
    <location>
        <begin position="6"/>
        <end position="26"/>
    </location>
</feature>
<evidence type="ECO:0000313" key="3">
    <source>
        <dbReference type="Proteomes" id="UP001176883"/>
    </source>
</evidence>
<feature type="transmembrane region" description="Helical" evidence="1">
    <location>
        <begin position="33"/>
        <end position="50"/>
    </location>
</feature>
<name>A0ABT8WB45_9FLAO</name>
<keyword evidence="1" id="KW-0472">Membrane</keyword>
<evidence type="ECO:0000256" key="1">
    <source>
        <dbReference type="SAM" id="Phobius"/>
    </source>
</evidence>
<proteinExistence type="predicted"/>
<dbReference type="EMBL" id="JAUOEK010000119">
    <property type="protein sequence ID" value="MDO5970297.1"/>
    <property type="molecule type" value="Genomic_DNA"/>
</dbReference>
<keyword evidence="3" id="KW-1185">Reference proteome</keyword>
<comment type="caution">
    <text evidence="2">The sequence shown here is derived from an EMBL/GenBank/DDBJ whole genome shotgun (WGS) entry which is preliminary data.</text>
</comment>
<protein>
    <submittedName>
        <fullName evidence="2">Uncharacterized protein</fullName>
    </submittedName>
</protein>
<dbReference type="Proteomes" id="UP001176883">
    <property type="component" value="Unassembled WGS sequence"/>
</dbReference>
<reference evidence="2" key="1">
    <citation type="submission" date="2023-07" db="EMBL/GenBank/DDBJ databases">
        <title>Two novel species in the genus Flavivirga.</title>
        <authorList>
            <person name="Kwon K."/>
        </authorList>
    </citation>
    <scope>NUCLEOTIDE SEQUENCE</scope>
    <source>
        <strain evidence="2">KCTC 52353</strain>
    </source>
</reference>
<dbReference type="RefSeq" id="WP_303277988.1">
    <property type="nucleotide sequence ID" value="NZ_JAUOEK010000119.1"/>
</dbReference>
<keyword evidence="1" id="KW-1133">Transmembrane helix</keyword>